<dbReference type="Proteomes" id="UP000255108">
    <property type="component" value="Unassembled WGS sequence"/>
</dbReference>
<keyword evidence="4" id="KW-1185">Reference proteome</keyword>
<dbReference type="OrthoDB" id="679921at2"/>
<dbReference type="Proteomes" id="UP000295794">
    <property type="component" value="Unassembled WGS sequence"/>
</dbReference>
<name>A0A377QAI4_9NEIS</name>
<dbReference type="EMBL" id="SMBT01000011">
    <property type="protein sequence ID" value="TCU83666.1"/>
    <property type="molecule type" value="Genomic_DNA"/>
</dbReference>
<evidence type="ECO:0000313" key="4">
    <source>
        <dbReference type="Proteomes" id="UP000295794"/>
    </source>
</evidence>
<organism evidence="1 3">
    <name type="scientific">Iodobacter fluviatilis</name>
    <dbReference type="NCBI Taxonomy" id="537"/>
    <lineage>
        <taxon>Bacteria</taxon>
        <taxon>Pseudomonadati</taxon>
        <taxon>Pseudomonadota</taxon>
        <taxon>Betaproteobacteria</taxon>
        <taxon>Neisseriales</taxon>
        <taxon>Chitinibacteraceae</taxon>
        <taxon>Iodobacter</taxon>
    </lineage>
</organism>
<protein>
    <submittedName>
        <fullName evidence="1">Uncharacterized protein</fullName>
    </submittedName>
</protein>
<evidence type="ECO:0000313" key="1">
    <source>
        <dbReference type="EMBL" id="STQ91827.1"/>
    </source>
</evidence>
<sequence>MGIFSRIKKLIGLEQQEVFRRWPASELEEKKVYLENKLSEEFTPEDHYLSAEWIIQRYLPEGDDPTPEQWSEIIADIRQKIDINLKNAAVGELVKIEYVQLEPYVITKEDFLKDVVPTFSRFDLLPDPYLKDSQGRELWTVLFEFTQQYSYKYGEAKDTLIFFCDAFQAEKLVHDLGRTYTALRCAQIEGSAKLEVVCSSKQCSDCMSLDGNKMAVEELLSAFKNEAPLFPHPLHLEDEVSWCPAPYLSPEIPLRMGDDTEFYEVLMKILER</sequence>
<dbReference type="AlphaFoldDB" id="A0A377QAI4"/>
<proteinExistence type="predicted"/>
<evidence type="ECO:0000313" key="3">
    <source>
        <dbReference type="Proteomes" id="UP000255108"/>
    </source>
</evidence>
<dbReference type="RefSeq" id="WP_115228010.1">
    <property type="nucleotide sequence ID" value="NZ_CAWOLO010000011.1"/>
</dbReference>
<reference evidence="2 4" key="2">
    <citation type="submission" date="2019-03" db="EMBL/GenBank/DDBJ databases">
        <title>Genomic Encyclopedia of Type Strains, Phase IV (KMG-IV): sequencing the most valuable type-strain genomes for metagenomic binning, comparative biology and taxonomic classification.</title>
        <authorList>
            <person name="Goeker M."/>
        </authorList>
    </citation>
    <scope>NUCLEOTIDE SEQUENCE [LARGE SCALE GENOMIC DNA]</scope>
    <source>
        <strain evidence="2 4">DSM 3764</strain>
    </source>
</reference>
<gene>
    <name evidence="2" type="ORF">EV682_11126</name>
    <name evidence="1" type="ORF">NCTC11159_02909</name>
</gene>
<accession>A0A377QAI4</accession>
<reference evidence="1 3" key="1">
    <citation type="submission" date="2018-06" db="EMBL/GenBank/DDBJ databases">
        <authorList>
            <consortium name="Pathogen Informatics"/>
            <person name="Doyle S."/>
        </authorList>
    </citation>
    <scope>NUCLEOTIDE SEQUENCE [LARGE SCALE GENOMIC DNA]</scope>
    <source>
        <strain evidence="1 3">NCTC11159</strain>
    </source>
</reference>
<dbReference type="EMBL" id="UGHR01000001">
    <property type="protein sequence ID" value="STQ91827.1"/>
    <property type="molecule type" value="Genomic_DNA"/>
</dbReference>
<evidence type="ECO:0000313" key="2">
    <source>
        <dbReference type="EMBL" id="TCU83666.1"/>
    </source>
</evidence>